<keyword evidence="4" id="KW-1185">Reference proteome</keyword>
<dbReference type="AlphaFoldDB" id="A0AAU9SU41"/>
<reference evidence="3 4" key="1">
    <citation type="submission" date="2022-03" db="EMBL/GenBank/DDBJ databases">
        <authorList>
            <person name="Nunn A."/>
            <person name="Chopra R."/>
            <person name="Nunn A."/>
            <person name="Contreras Garrido A."/>
        </authorList>
    </citation>
    <scope>NUCLEOTIDE SEQUENCE [LARGE SCALE GENOMIC DNA]</scope>
</reference>
<evidence type="ECO:0000256" key="1">
    <source>
        <dbReference type="ARBA" id="ARBA00022723"/>
    </source>
</evidence>
<evidence type="ECO:0000313" key="3">
    <source>
        <dbReference type="EMBL" id="CAH2070360.1"/>
    </source>
</evidence>
<evidence type="ECO:0000313" key="4">
    <source>
        <dbReference type="Proteomes" id="UP000836841"/>
    </source>
</evidence>
<dbReference type="PANTHER" id="PTHR45686">
    <property type="entry name" value="ADP-RIBOSYLATION FACTOR GTPASE ACTIVATING PROTEIN 3, ISOFORM H-RELATED"/>
    <property type="match status" value="1"/>
</dbReference>
<gene>
    <name evidence="3" type="ORF">TAV2_LOCUS20862</name>
</gene>
<feature type="non-terminal residue" evidence="3">
    <location>
        <position position="153"/>
    </location>
</feature>
<accession>A0AAU9SU41</accession>
<proteinExistence type="predicted"/>
<evidence type="ECO:0000256" key="2">
    <source>
        <dbReference type="ARBA" id="ARBA00022833"/>
    </source>
</evidence>
<dbReference type="Proteomes" id="UP000836841">
    <property type="component" value="Chromosome 6"/>
</dbReference>
<organism evidence="3 4">
    <name type="scientific">Thlaspi arvense</name>
    <name type="common">Field penny-cress</name>
    <dbReference type="NCBI Taxonomy" id="13288"/>
    <lineage>
        <taxon>Eukaryota</taxon>
        <taxon>Viridiplantae</taxon>
        <taxon>Streptophyta</taxon>
        <taxon>Embryophyta</taxon>
        <taxon>Tracheophyta</taxon>
        <taxon>Spermatophyta</taxon>
        <taxon>Magnoliopsida</taxon>
        <taxon>eudicotyledons</taxon>
        <taxon>Gunneridae</taxon>
        <taxon>Pentapetalae</taxon>
        <taxon>rosids</taxon>
        <taxon>malvids</taxon>
        <taxon>Brassicales</taxon>
        <taxon>Brassicaceae</taxon>
        <taxon>Thlaspideae</taxon>
        <taxon>Thlaspi</taxon>
    </lineage>
</organism>
<name>A0AAU9SU41_THLAR</name>
<dbReference type="GO" id="GO:0046872">
    <property type="term" value="F:metal ion binding"/>
    <property type="evidence" value="ECO:0007669"/>
    <property type="project" value="UniProtKB-KW"/>
</dbReference>
<keyword evidence="1" id="KW-0479">Metal-binding</keyword>
<sequence>MMFGGNNRAQVFFKKHGWTDGGKIEAKYTFCPGRCRHNSESVFMILQTTSSFTIVFLWHQMLQANLTQVQTRLLGINVTVVRLGDSCDAVCKSCGRLCVMNKLSLLNQYMIAGSCLASARADQPAEVVDDAPRDLTVMIDALPLNIAEADEHS</sequence>
<keyword evidence="2" id="KW-0862">Zinc</keyword>
<dbReference type="GO" id="GO:0000139">
    <property type="term" value="C:Golgi membrane"/>
    <property type="evidence" value="ECO:0007669"/>
    <property type="project" value="GOC"/>
</dbReference>
<dbReference type="GO" id="GO:0048205">
    <property type="term" value="P:COPI coating of Golgi vesicle"/>
    <property type="evidence" value="ECO:0007669"/>
    <property type="project" value="TreeGrafter"/>
</dbReference>
<dbReference type="PANTHER" id="PTHR45686:SF11">
    <property type="entry name" value="ADP-RIBOSYLATION FACTOR GTPASE-ACTIVATING PROTEIN AGD8-RELATED"/>
    <property type="match status" value="1"/>
</dbReference>
<protein>
    <submittedName>
        <fullName evidence="3">Uncharacterized protein</fullName>
    </submittedName>
</protein>
<dbReference type="EMBL" id="OU466862">
    <property type="protein sequence ID" value="CAH2070360.1"/>
    <property type="molecule type" value="Genomic_DNA"/>
</dbReference>